<name>A0ACA9K9U2_9GLOM</name>
<evidence type="ECO:0000313" key="1">
    <source>
        <dbReference type="EMBL" id="CAG8461113.1"/>
    </source>
</evidence>
<dbReference type="EMBL" id="CAJVPT010001355">
    <property type="protein sequence ID" value="CAG8461113.1"/>
    <property type="molecule type" value="Genomic_DNA"/>
</dbReference>
<gene>
    <name evidence="1" type="ORF">ACOLOM_LOCUS1178</name>
</gene>
<keyword evidence="2" id="KW-1185">Reference proteome</keyword>
<evidence type="ECO:0000313" key="2">
    <source>
        <dbReference type="Proteomes" id="UP000789525"/>
    </source>
</evidence>
<organism evidence="1 2">
    <name type="scientific">Acaulospora colombiana</name>
    <dbReference type="NCBI Taxonomy" id="27376"/>
    <lineage>
        <taxon>Eukaryota</taxon>
        <taxon>Fungi</taxon>
        <taxon>Fungi incertae sedis</taxon>
        <taxon>Mucoromycota</taxon>
        <taxon>Glomeromycotina</taxon>
        <taxon>Glomeromycetes</taxon>
        <taxon>Diversisporales</taxon>
        <taxon>Acaulosporaceae</taxon>
        <taxon>Acaulospora</taxon>
    </lineage>
</organism>
<dbReference type="Proteomes" id="UP000789525">
    <property type="component" value="Unassembled WGS sequence"/>
</dbReference>
<protein>
    <submittedName>
        <fullName evidence="1">11381_t:CDS:1</fullName>
    </submittedName>
</protein>
<sequence length="763" mass="85007">MFRQHLLNRADNDPITARTVMISRIPHSLRTEEKLKEFVEKLGLGPVESARMVRHVGKLDRKISRREKVLLALEKAHIQLAKNVCNAITRRRFGVGSWLFGRKNENLSIILESGETREHQRIQSIIEWMGSRKRKRTANNENSSSSGQTKNATISATSTFVNENIMERGDGYGQQFLIWNSLSQLSKNILDKYQPVHRIGFMGSGKIVRSIDHYLKKFNYLDRRIAELRSKPTNATPYKATKEAVLVRYYYFSLFNVFIVFLLGITFLQSIFDVINAPTSIFEILATNLPQGATFFINYVIFNTCTHGLELVQVGSQIFLHIILTSRFVATTPPIIPGAFLVPLLIGTGYFKYYCHKTFYSRTHFLALDTRLDRTNVERNSRIGDNEVQTEKPIDESPKASHKNNSATHQVVNFNSQDALVNTGIIESGMGSIFGRNSTNDGFHRLEATIGAESETSAKCPFHKNEASIVDNEIVQLSTTANSSKAQNSAENLERDQNSLEKDSNNIDVEHASATLRDQESLIADGNTATSPRTSESVSHEKESGISQKKSDDGIASSNVTRPKIKLLIIPQNNTPLVSSPDSLITRSAPRFSSRGNFRDAVRSSLDQDEVSQYQTYTHPNLVKALSRKLWLPLNPYKKICLDDTVELSRALTSSEGGSSLVGYWGEASPYLGEARVSVYGAHEFPNSPFHQRDATGGTIGEHCINKRATSGSIPEVINEGDEGNPPYDCDGPLSPEEEGVVSLNEFVSGELESGELSSGEEF</sequence>
<reference evidence="1" key="1">
    <citation type="submission" date="2021-06" db="EMBL/GenBank/DDBJ databases">
        <authorList>
            <person name="Kallberg Y."/>
            <person name="Tangrot J."/>
            <person name="Rosling A."/>
        </authorList>
    </citation>
    <scope>NUCLEOTIDE SEQUENCE</scope>
    <source>
        <strain evidence="1">CL356</strain>
    </source>
</reference>
<accession>A0ACA9K9U2</accession>
<comment type="caution">
    <text evidence="1">The sequence shown here is derived from an EMBL/GenBank/DDBJ whole genome shotgun (WGS) entry which is preliminary data.</text>
</comment>
<proteinExistence type="predicted"/>